<comment type="caution">
    <text evidence="9">The sequence shown here is derived from an EMBL/GenBank/DDBJ whole genome shotgun (WGS) entry which is preliminary data.</text>
</comment>
<sequence length="594" mass="67031">MVKRKKEMVRDRVSRLVSWGHWFAFFNGFLAMIVGIRYLDSVGYPETLLGWCYLAISTIGHFSFLAFIVYLVLVFPVTLLLPYSKILRGFAAVVATLSLCILLYDTIIYDDYGLHLSPFVFDLAWADLNALLRGTSYIITPLGIIALELTLANFLWKRIEKIHKVNCGNKVVAFVGICFVSSHLIHIWADAADISEITQLDDAYPLSYPATARSFMESHGIEGKNTTRRGSDLRSSLNYPITPLQCSAEAQPNILLITINNLRADMVDVNTMPYLTQYSEDNQSFHQHLSGGTQYDSGMFSILYGLQGSYINAAGLNHTTPVLTQTLKQQNYQLGLFATQESELQPGAIFADFELTTSKVNDSYADADIQSVAAFQNWQATQTTPWFGMLNLRSPETYDTPVGFLGIETVKADKKLKPAQRVLFNQYRQSLSFIDQKLKEVLEATSDDTLVIITGVSGKLFTSNPDEARRNMSPANVHVPMIIHWPGQATSKHVNYRTSHYGIVPTLMTQVLGCTNAATDYSAGRSLLEPDTESWVYIGDSRIFGIYQKSEITVIDRHGQYRIYDENFDKRLRKKMSAPELIEVMREGRRMYHH</sequence>
<dbReference type="PANTHER" id="PTHR47371">
    <property type="entry name" value="LIPOTEICHOIC ACID SYNTHASE"/>
    <property type="match status" value="1"/>
</dbReference>
<dbReference type="InterPro" id="IPR017850">
    <property type="entry name" value="Alkaline_phosphatase_core_sf"/>
</dbReference>
<reference evidence="9 10" key="1">
    <citation type="submission" date="2018-12" db="EMBL/GenBank/DDBJ databases">
        <authorList>
            <person name="Yu L."/>
        </authorList>
    </citation>
    <scope>NUCLEOTIDE SEQUENCE [LARGE SCALE GENOMIC DNA]</scope>
    <source>
        <strain evidence="9 10">HAW-EB2</strain>
    </source>
</reference>
<dbReference type="PIRSF" id="PIRSF004950">
    <property type="entry name" value="Mmb_sulf_HI0842"/>
    <property type="match status" value="1"/>
</dbReference>
<evidence type="ECO:0000259" key="8">
    <source>
        <dbReference type="Pfam" id="PF11893"/>
    </source>
</evidence>
<dbReference type="Pfam" id="PF00884">
    <property type="entry name" value="Sulfatase"/>
    <property type="match status" value="1"/>
</dbReference>
<dbReference type="Proteomes" id="UP000267448">
    <property type="component" value="Unassembled WGS sequence"/>
</dbReference>
<name>A0A3S0IKY0_9GAMM</name>
<feature type="transmembrane region" description="Helical" evidence="6">
    <location>
        <begin position="21"/>
        <end position="39"/>
    </location>
</feature>
<dbReference type="OrthoDB" id="236686at2"/>
<evidence type="ECO:0000256" key="2">
    <source>
        <dbReference type="ARBA" id="ARBA00022475"/>
    </source>
</evidence>
<dbReference type="SUPFAM" id="SSF53649">
    <property type="entry name" value="Alkaline phosphatase-like"/>
    <property type="match status" value="1"/>
</dbReference>
<gene>
    <name evidence="9" type="ORF">EKG38_23845</name>
</gene>
<dbReference type="RefSeq" id="WP_126523385.1">
    <property type="nucleotide sequence ID" value="NZ_RXNU01000024.1"/>
</dbReference>
<dbReference type="InterPro" id="IPR012159">
    <property type="entry name" value="YejM-like"/>
</dbReference>
<evidence type="ECO:0000256" key="5">
    <source>
        <dbReference type="ARBA" id="ARBA00023136"/>
    </source>
</evidence>
<feature type="transmembrane region" description="Helical" evidence="6">
    <location>
        <begin position="90"/>
        <end position="109"/>
    </location>
</feature>
<feature type="transmembrane region" description="Helical" evidence="6">
    <location>
        <begin position="137"/>
        <end position="156"/>
    </location>
</feature>
<keyword evidence="4 6" id="KW-1133">Transmembrane helix</keyword>
<accession>A0A3S0IKY0</accession>
<organism evidence="9 10">
    <name type="scientific">Shewanella canadensis</name>
    <dbReference type="NCBI Taxonomy" id="271096"/>
    <lineage>
        <taxon>Bacteria</taxon>
        <taxon>Pseudomonadati</taxon>
        <taxon>Pseudomonadota</taxon>
        <taxon>Gammaproteobacteria</taxon>
        <taxon>Alteromonadales</taxon>
        <taxon>Shewanellaceae</taxon>
        <taxon>Shewanella</taxon>
    </lineage>
</organism>
<keyword evidence="10" id="KW-1185">Reference proteome</keyword>
<keyword evidence="3 6" id="KW-0812">Transmembrane</keyword>
<evidence type="ECO:0000313" key="10">
    <source>
        <dbReference type="Proteomes" id="UP000267448"/>
    </source>
</evidence>
<feature type="transmembrane region" description="Helical" evidence="6">
    <location>
        <begin position="168"/>
        <end position="189"/>
    </location>
</feature>
<keyword evidence="5 6" id="KW-0472">Membrane</keyword>
<dbReference type="InterPro" id="IPR024588">
    <property type="entry name" value="YejM_N"/>
</dbReference>
<dbReference type="InterPro" id="IPR050448">
    <property type="entry name" value="OpgB/LTA_synthase_biosynth"/>
</dbReference>
<proteinExistence type="predicted"/>
<evidence type="ECO:0000256" key="3">
    <source>
        <dbReference type="ARBA" id="ARBA00022692"/>
    </source>
</evidence>
<dbReference type="EMBL" id="RXNU01000024">
    <property type="protein sequence ID" value="RTR36500.1"/>
    <property type="molecule type" value="Genomic_DNA"/>
</dbReference>
<dbReference type="PANTHER" id="PTHR47371:SF3">
    <property type="entry name" value="PHOSPHOGLYCEROL TRANSFERASE I"/>
    <property type="match status" value="1"/>
</dbReference>
<comment type="subcellular location">
    <subcellularLocation>
        <location evidence="1">Cell membrane</location>
        <topology evidence="1">Multi-pass membrane protein</topology>
    </subcellularLocation>
</comment>
<evidence type="ECO:0000256" key="1">
    <source>
        <dbReference type="ARBA" id="ARBA00004651"/>
    </source>
</evidence>
<keyword evidence="2" id="KW-1003">Cell membrane</keyword>
<protein>
    <submittedName>
        <fullName evidence="9">DUF3413 domain-containing protein</fullName>
    </submittedName>
</protein>
<evidence type="ECO:0000259" key="7">
    <source>
        <dbReference type="Pfam" id="PF00884"/>
    </source>
</evidence>
<feature type="domain" description="Sulfatase N-terminal" evidence="7">
    <location>
        <begin position="252"/>
        <end position="510"/>
    </location>
</feature>
<dbReference type="Pfam" id="PF11893">
    <property type="entry name" value="DUF3413"/>
    <property type="match status" value="1"/>
</dbReference>
<evidence type="ECO:0000313" key="9">
    <source>
        <dbReference type="EMBL" id="RTR36500.1"/>
    </source>
</evidence>
<dbReference type="GO" id="GO:0005886">
    <property type="term" value="C:plasma membrane"/>
    <property type="evidence" value="ECO:0007669"/>
    <property type="project" value="UniProtKB-SubCell"/>
</dbReference>
<dbReference type="Gene3D" id="3.40.720.10">
    <property type="entry name" value="Alkaline Phosphatase, subunit A"/>
    <property type="match status" value="1"/>
</dbReference>
<feature type="domain" description="Inner membrane protein YejM N-terminal" evidence="8">
    <location>
        <begin position="8"/>
        <end position="246"/>
    </location>
</feature>
<evidence type="ECO:0000256" key="6">
    <source>
        <dbReference type="SAM" id="Phobius"/>
    </source>
</evidence>
<dbReference type="InterPro" id="IPR000917">
    <property type="entry name" value="Sulfatase_N"/>
</dbReference>
<evidence type="ECO:0000256" key="4">
    <source>
        <dbReference type="ARBA" id="ARBA00022989"/>
    </source>
</evidence>
<feature type="transmembrane region" description="Helical" evidence="6">
    <location>
        <begin position="59"/>
        <end position="83"/>
    </location>
</feature>
<dbReference type="AlphaFoldDB" id="A0A3S0IKY0"/>